<dbReference type="CDD" id="cd00087">
    <property type="entry name" value="FReD"/>
    <property type="match status" value="1"/>
</dbReference>
<keyword evidence="1" id="KW-0106">Calcium</keyword>
<feature type="domain" description="Fibrinogen C-terminal" evidence="5">
    <location>
        <begin position="1"/>
        <end position="81"/>
    </location>
</feature>
<keyword evidence="4" id="KW-1133">Transmembrane helix</keyword>
<dbReference type="GO" id="GO:0098609">
    <property type="term" value="P:cell-cell adhesion"/>
    <property type="evidence" value="ECO:0007669"/>
    <property type="project" value="UniProtKB-ARBA"/>
</dbReference>
<dbReference type="NCBIfam" id="NF040941">
    <property type="entry name" value="GGGWT_bact"/>
    <property type="match status" value="1"/>
</dbReference>
<dbReference type="Pfam" id="PF00147">
    <property type="entry name" value="Fibrinogen_C"/>
    <property type="match status" value="2"/>
</dbReference>
<comment type="function">
    <text evidence="3">Lectin involved in innate immunity. Agglutinates all types of human erythrocytes, Gram-positive and Gram-negative bacteria. Has a stronger agglutinating activity towards Gram-negative bacteria than towards Gram-positive bacteria. Specifically recognizes acetyl group-containing substances on agglutinated cells. The hemagglutinating activity was inhibited by EDTA, acetyl group-containing mono- and disaccharides, N-acetyl derivatives of amino acids, other acetyl group-containing substances, propionamide and benzamide. Enhances the antimicrobial activity of big defensin against Gram-positive bacteria but not against Gram-negative bacteria.</text>
</comment>
<evidence type="ECO:0000256" key="2">
    <source>
        <dbReference type="ARBA" id="ARBA00023157"/>
    </source>
</evidence>
<comment type="caution">
    <text evidence="6">The sequence shown here is derived from an EMBL/GenBank/DDBJ whole genome shotgun (WGS) entry which is preliminary data.</text>
</comment>
<dbReference type="GO" id="GO:0030246">
    <property type="term" value="F:carbohydrate binding"/>
    <property type="evidence" value="ECO:0007669"/>
    <property type="project" value="UniProtKB-ARBA"/>
</dbReference>
<evidence type="ECO:0000259" key="5">
    <source>
        <dbReference type="PROSITE" id="PS51406"/>
    </source>
</evidence>
<dbReference type="PANTHER" id="PTHR19143">
    <property type="entry name" value="FIBRINOGEN/TENASCIN/ANGIOPOEITIN"/>
    <property type="match status" value="1"/>
</dbReference>
<dbReference type="AlphaFoldDB" id="A0A8X7C0H3"/>
<dbReference type="FunFam" id="3.90.215.10:FF:000001">
    <property type="entry name" value="Tenascin isoform 1"/>
    <property type="match status" value="1"/>
</dbReference>
<dbReference type="SMART" id="SM00186">
    <property type="entry name" value="FBG"/>
    <property type="match status" value="1"/>
</dbReference>
<evidence type="ECO:0000256" key="3">
    <source>
        <dbReference type="ARBA" id="ARBA00053344"/>
    </source>
</evidence>
<dbReference type="GO" id="GO:0005615">
    <property type="term" value="C:extracellular space"/>
    <property type="evidence" value="ECO:0007669"/>
    <property type="project" value="TreeGrafter"/>
</dbReference>
<accession>A0A8X7C0H3</accession>
<evidence type="ECO:0000313" key="7">
    <source>
        <dbReference type="Proteomes" id="UP000886998"/>
    </source>
</evidence>
<protein>
    <submittedName>
        <fullName evidence="6">Techylectin-5A</fullName>
    </submittedName>
</protein>
<gene>
    <name evidence="6" type="ORF">TNIN_153491</name>
</gene>
<evidence type="ECO:0000256" key="4">
    <source>
        <dbReference type="SAM" id="Phobius"/>
    </source>
</evidence>
<dbReference type="PROSITE" id="PS51406">
    <property type="entry name" value="FIBRINOGEN_C_2"/>
    <property type="match status" value="2"/>
</dbReference>
<keyword evidence="4" id="KW-0812">Transmembrane</keyword>
<sequence length="393" mass="45684">MIDRSNNMMFTTKDQKNDNFSVNCAVAFKGAWWYNDCHDANLNGLYHRGTHDTFADGVNWRTWKGYNESLEATEMKIRPKNFRKTAILKDTASLLHKSRRKNFFLYSKMIWGFALLLILVDISQGHLYPTAVCDNTGNVKSYLDIALEMIIKAKTNFPVCPPDARSKPVDCEELLHSGRNKSGVYTVWSRSRVTEGRPVEVFCDMDTDGGGWTVIQRRGNYSRPHDYFFKDWESYKKGFGDIEKDFWLGNDYIFALTNQRLYSIRFDLKAVDGVMRYALYDTFWIDDENNKYTSHINDYSGNAGDSMMKKHNNQKFSTKDRDNDSHTENCALLYKGGWWYGGCHDANLNGLYLNGTHKTFADGINWDTFRGKYESLATTEMKIRPKNFRKRKL</sequence>
<dbReference type="InterPro" id="IPR020837">
    <property type="entry name" value="Fibrinogen_CS"/>
</dbReference>
<evidence type="ECO:0000313" key="6">
    <source>
        <dbReference type="EMBL" id="GFY49728.1"/>
    </source>
</evidence>
<dbReference type="InterPro" id="IPR036056">
    <property type="entry name" value="Fibrinogen-like_C"/>
</dbReference>
<keyword evidence="2" id="KW-1015">Disulfide bond</keyword>
<dbReference type="InterPro" id="IPR050373">
    <property type="entry name" value="Fibrinogen_C-term_domain"/>
</dbReference>
<dbReference type="InterPro" id="IPR002181">
    <property type="entry name" value="Fibrinogen_a/b/g_C_dom"/>
</dbReference>
<name>A0A8X7C0H3_9ARAC</name>
<dbReference type="OrthoDB" id="6145874at2759"/>
<feature type="transmembrane region" description="Helical" evidence="4">
    <location>
        <begin position="103"/>
        <end position="120"/>
    </location>
</feature>
<keyword evidence="7" id="KW-1185">Reference proteome</keyword>
<dbReference type="EMBL" id="BMAV01007148">
    <property type="protein sequence ID" value="GFY49728.1"/>
    <property type="molecule type" value="Genomic_DNA"/>
</dbReference>
<evidence type="ECO:0000256" key="1">
    <source>
        <dbReference type="ARBA" id="ARBA00022837"/>
    </source>
</evidence>
<proteinExistence type="predicted"/>
<organism evidence="6 7">
    <name type="scientific">Trichonephila inaurata madagascariensis</name>
    <dbReference type="NCBI Taxonomy" id="2747483"/>
    <lineage>
        <taxon>Eukaryota</taxon>
        <taxon>Metazoa</taxon>
        <taxon>Ecdysozoa</taxon>
        <taxon>Arthropoda</taxon>
        <taxon>Chelicerata</taxon>
        <taxon>Arachnida</taxon>
        <taxon>Araneae</taxon>
        <taxon>Araneomorphae</taxon>
        <taxon>Entelegynae</taxon>
        <taxon>Araneoidea</taxon>
        <taxon>Nephilidae</taxon>
        <taxon>Trichonephila</taxon>
        <taxon>Trichonephila inaurata</taxon>
    </lineage>
</organism>
<keyword evidence="4" id="KW-0472">Membrane</keyword>
<dbReference type="SUPFAM" id="SSF56496">
    <property type="entry name" value="Fibrinogen C-terminal domain-like"/>
    <property type="match status" value="2"/>
</dbReference>
<reference evidence="6" key="1">
    <citation type="submission" date="2020-08" db="EMBL/GenBank/DDBJ databases">
        <title>Multicomponent nature underlies the extraordinary mechanical properties of spider dragline silk.</title>
        <authorList>
            <person name="Kono N."/>
            <person name="Nakamura H."/>
            <person name="Mori M."/>
            <person name="Yoshida Y."/>
            <person name="Ohtoshi R."/>
            <person name="Malay A.D."/>
            <person name="Moran D.A.P."/>
            <person name="Tomita M."/>
            <person name="Numata K."/>
            <person name="Arakawa K."/>
        </authorList>
    </citation>
    <scope>NUCLEOTIDE SEQUENCE</scope>
</reference>
<dbReference type="Gene3D" id="3.90.215.10">
    <property type="entry name" value="Gamma Fibrinogen, chain A, domain 1"/>
    <property type="match status" value="2"/>
</dbReference>
<dbReference type="Proteomes" id="UP000886998">
    <property type="component" value="Unassembled WGS sequence"/>
</dbReference>
<dbReference type="PROSITE" id="PS00514">
    <property type="entry name" value="FIBRINOGEN_C_1"/>
    <property type="match status" value="2"/>
</dbReference>
<feature type="domain" description="Fibrinogen C-terminal" evidence="5">
    <location>
        <begin position="162"/>
        <end position="387"/>
    </location>
</feature>
<dbReference type="InterPro" id="IPR014716">
    <property type="entry name" value="Fibrinogen_a/b/g_C_1"/>
</dbReference>